<dbReference type="InterPro" id="IPR025846">
    <property type="entry name" value="TBL_N"/>
</dbReference>
<dbReference type="EMBL" id="JBDFQZ010000012">
    <property type="protein sequence ID" value="KAK9672987.1"/>
    <property type="molecule type" value="Genomic_DNA"/>
</dbReference>
<feature type="domain" description="Trichome birefringence-like N-terminal" evidence="8">
    <location>
        <begin position="86"/>
        <end position="138"/>
    </location>
</feature>
<organism evidence="9 10">
    <name type="scientific">Saponaria officinalis</name>
    <name type="common">Common soapwort</name>
    <name type="synonym">Lychnis saponaria</name>
    <dbReference type="NCBI Taxonomy" id="3572"/>
    <lineage>
        <taxon>Eukaryota</taxon>
        <taxon>Viridiplantae</taxon>
        <taxon>Streptophyta</taxon>
        <taxon>Embryophyta</taxon>
        <taxon>Tracheophyta</taxon>
        <taxon>Spermatophyta</taxon>
        <taxon>Magnoliopsida</taxon>
        <taxon>eudicotyledons</taxon>
        <taxon>Gunneridae</taxon>
        <taxon>Pentapetalae</taxon>
        <taxon>Caryophyllales</taxon>
        <taxon>Caryophyllaceae</taxon>
        <taxon>Caryophylleae</taxon>
        <taxon>Saponaria</taxon>
    </lineage>
</organism>
<dbReference type="InterPro" id="IPR026057">
    <property type="entry name" value="TBL_C"/>
</dbReference>
<keyword evidence="6" id="KW-0472">Membrane</keyword>
<dbReference type="PANTHER" id="PTHR32285:SF241">
    <property type="entry name" value="PROTEIN TRICHOME BIREFRINGENCE-LIKE 4"/>
    <property type="match status" value="1"/>
</dbReference>
<keyword evidence="4" id="KW-0735">Signal-anchor</keyword>
<evidence type="ECO:0000259" key="8">
    <source>
        <dbReference type="Pfam" id="PF14416"/>
    </source>
</evidence>
<comment type="similarity">
    <text evidence="2">Belongs to the PC-esterase family. TBL subfamily.</text>
</comment>
<reference evidence="9" key="1">
    <citation type="submission" date="2024-03" db="EMBL/GenBank/DDBJ databases">
        <title>WGS assembly of Saponaria officinalis var. Norfolk2.</title>
        <authorList>
            <person name="Jenkins J."/>
            <person name="Shu S."/>
            <person name="Grimwood J."/>
            <person name="Barry K."/>
            <person name="Goodstein D."/>
            <person name="Schmutz J."/>
            <person name="Leebens-Mack J."/>
            <person name="Osbourn A."/>
        </authorList>
    </citation>
    <scope>NUCLEOTIDE SEQUENCE [LARGE SCALE GENOMIC DNA]</scope>
    <source>
        <strain evidence="9">JIC</strain>
    </source>
</reference>
<evidence type="ECO:0000259" key="7">
    <source>
        <dbReference type="Pfam" id="PF13839"/>
    </source>
</evidence>
<proteinExistence type="inferred from homology"/>
<dbReference type="InterPro" id="IPR029962">
    <property type="entry name" value="TBL"/>
</dbReference>
<evidence type="ECO:0000256" key="4">
    <source>
        <dbReference type="ARBA" id="ARBA00022968"/>
    </source>
</evidence>
<dbReference type="Pfam" id="PF14416">
    <property type="entry name" value="PMR5N"/>
    <property type="match status" value="1"/>
</dbReference>
<dbReference type="PANTHER" id="PTHR32285">
    <property type="entry name" value="PROTEIN TRICHOME BIREFRINGENCE-LIKE 9-RELATED"/>
    <property type="match status" value="1"/>
</dbReference>
<dbReference type="Pfam" id="PF13839">
    <property type="entry name" value="PC-Esterase"/>
    <property type="match status" value="1"/>
</dbReference>
<protein>
    <recommendedName>
        <fullName evidence="11">Trichome birefringence-like N-terminal domain-containing protein</fullName>
    </recommendedName>
</protein>
<sequence>MQKMAKKTQLIFTIFLILLSLLILLLNSPLITSNYTFTSIKASTITSQLLSTSNSLTVIQNGSVSFSENGSSKITNHTSSKKLSGSCDIFDGKWVMDDSDPVYSPGSCPFLDYAFNCFDNGRFDLGYLKYKWQPFGCDIPRFDGKNMLEILRGKRMVFVGDSLNRNMWQSLVCSLRMSLINQNRISEISVRRQFRKEGLFAFKFEGYNCTVEFIRAPFLVQQWKSPANSDSLGTRRETLRLDMIQASTSKYNNADFLVFNTGHWWTYHKTQNGQNYFQEGEFVHGKLKVKEAYTKALNTWANWVDKKVNNNKTTVFFAGYSASHFRGGQWNSGGSCDGETEPITNESYLAPYPWMMSTLESVISKMNTPVVYLNITKMTGYRKDAHPSTNREPGAQRRHDMIQDCSHWCLPGVPDTWNQLLYVSLLMSSKKRSS</sequence>
<keyword evidence="10" id="KW-1185">Reference proteome</keyword>
<evidence type="ECO:0000256" key="6">
    <source>
        <dbReference type="ARBA" id="ARBA00023136"/>
    </source>
</evidence>
<keyword evidence="5" id="KW-1133">Transmembrane helix</keyword>
<evidence type="ECO:0000313" key="10">
    <source>
        <dbReference type="Proteomes" id="UP001443914"/>
    </source>
</evidence>
<evidence type="ECO:0000313" key="9">
    <source>
        <dbReference type="EMBL" id="KAK9672987.1"/>
    </source>
</evidence>
<evidence type="ECO:0000256" key="5">
    <source>
        <dbReference type="ARBA" id="ARBA00022989"/>
    </source>
</evidence>
<dbReference type="Proteomes" id="UP001443914">
    <property type="component" value="Unassembled WGS sequence"/>
</dbReference>
<name>A0AAW1HAF1_SAPOF</name>
<comment type="subcellular location">
    <subcellularLocation>
        <location evidence="1">Membrane</location>
        <topology evidence="1">Single-pass membrane protein</topology>
    </subcellularLocation>
</comment>
<dbReference type="AlphaFoldDB" id="A0AAW1HAF1"/>
<accession>A0AAW1HAF1</accession>
<evidence type="ECO:0008006" key="11">
    <source>
        <dbReference type="Google" id="ProtNLM"/>
    </source>
</evidence>
<evidence type="ECO:0000256" key="2">
    <source>
        <dbReference type="ARBA" id="ARBA00007727"/>
    </source>
</evidence>
<dbReference type="GO" id="GO:0005794">
    <property type="term" value="C:Golgi apparatus"/>
    <property type="evidence" value="ECO:0007669"/>
    <property type="project" value="TreeGrafter"/>
</dbReference>
<comment type="caution">
    <text evidence="9">The sequence shown here is derived from an EMBL/GenBank/DDBJ whole genome shotgun (WGS) entry which is preliminary data.</text>
</comment>
<dbReference type="GO" id="GO:0016413">
    <property type="term" value="F:O-acetyltransferase activity"/>
    <property type="evidence" value="ECO:0007669"/>
    <property type="project" value="InterPro"/>
</dbReference>
<gene>
    <name evidence="9" type="ORF">RND81_12G138800</name>
</gene>
<feature type="domain" description="Trichome birefringence-like C-terminal" evidence="7">
    <location>
        <begin position="139"/>
        <end position="422"/>
    </location>
</feature>
<evidence type="ECO:0000256" key="1">
    <source>
        <dbReference type="ARBA" id="ARBA00004167"/>
    </source>
</evidence>
<keyword evidence="3" id="KW-0812">Transmembrane</keyword>
<dbReference type="GO" id="GO:0016020">
    <property type="term" value="C:membrane"/>
    <property type="evidence" value="ECO:0007669"/>
    <property type="project" value="UniProtKB-SubCell"/>
</dbReference>
<evidence type="ECO:0000256" key="3">
    <source>
        <dbReference type="ARBA" id="ARBA00022692"/>
    </source>
</evidence>